<reference evidence="3" key="1">
    <citation type="journal article" date="2019" name="Int. J. Syst. Evol. Microbiol.">
        <title>The Global Catalogue of Microorganisms (GCM) 10K type strain sequencing project: providing services to taxonomists for standard genome sequencing and annotation.</title>
        <authorList>
            <consortium name="The Broad Institute Genomics Platform"/>
            <consortium name="The Broad Institute Genome Sequencing Center for Infectious Disease"/>
            <person name="Wu L."/>
            <person name="Ma J."/>
        </authorList>
    </citation>
    <scope>NUCLEOTIDE SEQUENCE [LARGE SCALE GENOMIC DNA]</scope>
    <source>
        <strain evidence="3">KCTC 22558</strain>
    </source>
</reference>
<dbReference type="EMBL" id="BMXY01000001">
    <property type="protein sequence ID" value="GGZ52689.1"/>
    <property type="molecule type" value="Genomic_DNA"/>
</dbReference>
<accession>A0ABQ3BS64</accession>
<evidence type="ECO:0000313" key="3">
    <source>
        <dbReference type="Proteomes" id="UP000643403"/>
    </source>
</evidence>
<feature type="transmembrane region" description="Helical" evidence="1">
    <location>
        <begin position="16"/>
        <end position="35"/>
    </location>
</feature>
<proteinExistence type="predicted"/>
<evidence type="ECO:0000256" key="1">
    <source>
        <dbReference type="SAM" id="Phobius"/>
    </source>
</evidence>
<gene>
    <name evidence="2" type="ORF">GCM10008101_02240</name>
</gene>
<comment type="caution">
    <text evidence="2">The sequence shown here is derived from an EMBL/GenBank/DDBJ whole genome shotgun (WGS) entry which is preliminary data.</text>
</comment>
<protein>
    <submittedName>
        <fullName evidence="2">Uncharacterized protein</fullName>
    </submittedName>
</protein>
<evidence type="ECO:0000313" key="2">
    <source>
        <dbReference type="EMBL" id="GGZ52689.1"/>
    </source>
</evidence>
<name>A0ABQ3BS64_9GAMM</name>
<feature type="transmembrane region" description="Helical" evidence="1">
    <location>
        <begin position="76"/>
        <end position="101"/>
    </location>
</feature>
<keyword evidence="1" id="KW-1133">Transmembrane helix</keyword>
<keyword evidence="1" id="KW-0812">Transmembrane</keyword>
<keyword evidence="1" id="KW-0472">Membrane</keyword>
<dbReference type="Proteomes" id="UP000643403">
    <property type="component" value="Unassembled WGS sequence"/>
</dbReference>
<keyword evidence="3" id="KW-1185">Reference proteome</keyword>
<sequence>MPTPSARTGITSTTRTFVIASAVGVAIYVVLLLTVGARLSVLAYVLLAMALSLLVLVTAVRLLIDGCARLRRALSRRVFVTTVALFLASPVLAAGLGYAAFKRAFLLSFVPDALHVRRIVYEKEARWGLPFLALPGDNETGLRIYALPAAVAADVHRGGVDWLDRMPREARAPSPDQRDVYDDWHETPLDATARGQATATYSGIPGDCGFCIEVEPEVWAEVQSIVNAPGSYYALGRSGVIVVSPSHRRVVFMFNG</sequence>
<organism evidence="2 3">
    <name type="scientific">Cognatilysobacter xinjiangensis</name>
    <dbReference type="NCBI Taxonomy" id="546892"/>
    <lineage>
        <taxon>Bacteria</taxon>
        <taxon>Pseudomonadati</taxon>
        <taxon>Pseudomonadota</taxon>
        <taxon>Gammaproteobacteria</taxon>
        <taxon>Lysobacterales</taxon>
        <taxon>Lysobacteraceae</taxon>
        <taxon>Cognatilysobacter</taxon>
    </lineage>
</organism>
<dbReference type="RefSeq" id="WP_189446495.1">
    <property type="nucleotide sequence ID" value="NZ_BMXY01000001.1"/>
</dbReference>
<feature type="transmembrane region" description="Helical" evidence="1">
    <location>
        <begin position="41"/>
        <end position="64"/>
    </location>
</feature>